<dbReference type="SUPFAM" id="SSF51556">
    <property type="entry name" value="Metallo-dependent hydrolases"/>
    <property type="match status" value="1"/>
</dbReference>
<protein>
    <submittedName>
        <fullName evidence="3">Amidohydrolase family protein</fullName>
    </submittedName>
</protein>
<dbReference type="EMBL" id="JBHUCP010000019">
    <property type="protein sequence ID" value="MFD1532650.1"/>
    <property type="molecule type" value="Genomic_DNA"/>
</dbReference>
<sequence>MIIDMHMHIDDVPSLGWELSAETCLRSMDEAGIERAAVMTIGDLPGGASPKALELIAEACEKHPNRLHGFIRLNPRQVDEAIGLLHTAVRDMNFRGLKLHPVSTLAHPGGRETIALIKAAGELGVPTLFHCGDEPLTTPLSIAPAAAACPDSTIILGHMGGYFHVDEAIDVAERYPNIILETSATPYPAKIGEAVRRIGAERVIYGSDGPVSSPALETQKIVLAQLSDEDRNLVLGGNAETLLGITR</sequence>
<keyword evidence="1" id="KW-0456">Lyase</keyword>
<feature type="domain" description="Amidohydrolase-related" evidence="2">
    <location>
        <begin position="3"/>
        <end position="245"/>
    </location>
</feature>
<dbReference type="Gene3D" id="3.20.20.140">
    <property type="entry name" value="Metal-dependent hydrolases"/>
    <property type="match status" value="1"/>
</dbReference>
<evidence type="ECO:0000313" key="3">
    <source>
        <dbReference type="EMBL" id="MFD1532650.1"/>
    </source>
</evidence>
<evidence type="ECO:0000313" key="4">
    <source>
        <dbReference type="Proteomes" id="UP001597145"/>
    </source>
</evidence>
<dbReference type="Proteomes" id="UP001597145">
    <property type="component" value="Unassembled WGS sequence"/>
</dbReference>
<reference evidence="4" key="1">
    <citation type="journal article" date="2019" name="Int. J. Syst. Evol. Microbiol.">
        <title>The Global Catalogue of Microorganisms (GCM) 10K type strain sequencing project: providing services to taxonomists for standard genome sequencing and annotation.</title>
        <authorList>
            <consortium name="The Broad Institute Genomics Platform"/>
            <consortium name="The Broad Institute Genome Sequencing Center for Infectious Disease"/>
            <person name="Wu L."/>
            <person name="Ma J."/>
        </authorList>
    </citation>
    <scope>NUCLEOTIDE SEQUENCE [LARGE SCALE GENOMIC DNA]</scope>
    <source>
        <strain evidence="4">JCM 12165</strain>
    </source>
</reference>
<dbReference type="Pfam" id="PF04909">
    <property type="entry name" value="Amidohydro_2"/>
    <property type="match status" value="1"/>
</dbReference>
<dbReference type="InterPro" id="IPR006680">
    <property type="entry name" value="Amidohydro-rel"/>
</dbReference>
<name>A0ABW4FQY3_9PSEU</name>
<organism evidence="3 4">
    <name type="scientific">Pseudonocardia aurantiaca</name>
    <dbReference type="NCBI Taxonomy" id="75290"/>
    <lineage>
        <taxon>Bacteria</taxon>
        <taxon>Bacillati</taxon>
        <taxon>Actinomycetota</taxon>
        <taxon>Actinomycetes</taxon>
        <taxon>Pseudonocardiales</taxon>
        <taxon>Pseudonocardiaceae</taxon>
        <taxon>Pseudonocardia</taxon>
    </lineage>
</organism>
<dbReference type="PANTHER" id="PTHR21240">
    <property type="entry name" value="2-AMINO-3-CARBOXYLMUCONATE-6-SEMIALDEHYDE DECARBOXYLASE"/>
    <property type="match status" value="1"/>
</dbReference>
<comment type="caution">
    <text evidence="3">The sequence shown here is derived from an EMBL/GenBank/DDBJ whole genome shotgun (WGS) entry which is preliminary data.</text>
</comment>
<proteinExistence type="predicted"/>
<evidence type="ECO:0000259" key="2">
    <source>
        <dbReference type="Pfam" id="PF04909"/>
    </source>
</evidence>
<dbReference type="PANTHER" id="PTHR21240:SF28">
    <property type="entry name" value="ISO-OROTATE DECARBOXYLASE (EUROFUNG)"/>
    <property type="match status" value="1"/>
</dbReference>
<gene>
    <name evidence="3" type="ORF">ACFSCY_24800</name>
</gene>
<dbReference type="RefSeq" id="WP_343978180.1">
    <property type="nucleotide sequence ID" value="NZ_BAAAJG010000010.1"/>
</dbReference>
<dbReference type="CDD" id="cd01292">
    <property type="entry name" value="metallo-dependent_hydrolases"/>
    <property type="match status" value="1"/>
</dbReference>
<accession>A0ABW4FQY3</accession>
<dbReference type="InterPro" id="IPR032465">
    <property type="entry name" value="ACMSD"/>
</dbReference>
<dbReference type="InterPro" id="IPR032466">
    <property type="entry name" value="Metal_Hydrolase"/>
</dbReference>
<keyword evidence="4" id="KW-1185">Reference proteome</keyword>
<evidence type="ECO:0000256" key="1">
    <source>
        <dbReference type="ARBA" id="ARBA00023239"/>
    </source>
</evidence>